<reference evidence="4 5" key="1">
    <citation type="submission" date="2020-04" db="EMBL/GenBank/DDBJ databases">
        <authorList>
            <person name="De Canck E."/>
        </authorList>
    </citation>
    <scope>NUCLEOTIDE SEQUENCE [LARGE SCALE GENOMIC DNA]</scope>
    <source>
        <strain evidence="4 5">LMG 3328</strain>
    </source>
</reference>
<dbReference type="GO" id="GO:1902201">
    <property type="term" value="P:negative regulation of bacterial-type flagellum-dependent cell motility"/>
    <property type="evidence" value="ECO:0007669"/>
    <property type="project" value="TreeGrafter"/>
</dbReference>
<gene>
    <name evidence="4" type="ORF">LMG3328_01004</name>
</gene>
<evidence type="ECO:0000256" key="1">
    <source>
        <dbReference type="ARBA" id="ARBA00012528"/>
    </source>
</evidence>
<dbReference type="AlphaFoldDB" id="A0A2M9H0Y5"/>
<evidence type="ECO:0000313" key="4">
    <source>
        <dbReference type="EMBL" id="CAB3835838.1"/>
    </source>
</evidence>
<dbReference type="SMART" id="SM00267">
    <property type="entry name" value="GGDEF"/>
    <property type="match status" value="1"/>
</dbReference>
<name>A0A2M9H0Y5_9BURK</name>
<dbReference type="InterPro" id="IPR029787">
    <property type="entry name" value="Nucleotide_cyclase"/>
</dbReference>
<dbReference type="InterPro" id="IPR050469">
    <property type="entry name" value="Diguanylate_Cyclase"/>
</dbReference>
<dbReference type="Proteomes" id="UP000494122">
    <property type="component" value="Unassembled WGS sequence"/>
</dbReference>
<dbReference type="Pfam" id="PF00990">
    <property type="entry name" value="GGDEF"/>
    <property type="match status" value="1"/>
</dbReference>
<evidence type="ECO:0000313" key="5">
    <source>
        <dbReference type="Proteomes" id="UP000494122"/>
    </source>
</evidence>
<feature type="domain" description="GGDEF" evidence="3">
    <location>
        <begin position="250"/>
        <end position="384"/>
    </location>
</feature>
<organism evidence="4 5">
    <name type="scientific">Achromobacter ruhlandii</name>
    <dbReference type="NCBI Taxonomy" id="72557"/>
    <lineage>
        <taxon>Bacteria</taxon>
        <taxon>Pseudomonadati</taxon>
        <taxon>Pseudomonadota</taxon>
        <taxon>Betaproteobacteria</taxon>
        <taxon>Burkholderiales</taxon>
        <taxon>Alcaligenaceae</taxon>
        <taxon>Achromobacter</taxon>
    </lineage>
</organism>
<dbReference type="InterPro" id="IPR000160">
    <property type="entry name" value="GGDEF_dom"/>
</dbReference>
<dbReference type="GO" id="GO:0005886">
    <property type="term" value="C:plasma membrane"/>
    <property type="evidence" value="ECO:0007669"/>
    <property type="project" value="TreeGrafter"/>
</dbReference>
<dbReference type="PANTHER" id="PTHR45138:SF9">
    <property type="entry name" value="DIGUANYLATE CYCLASE DGCM-RELATED"/>
    <property type="match status" value="1"/>
</dbReference>
<evidence type="ECO:0000256" key="2">
    <source>
        <dbReference type="ARBA" id="ARBA00034247"/>
    </source>
</evidence>
<dbReference type="CDD" id="cd01949">
    <property type="entry name" value="GGDEF"/>
    <property type="match status" value="1"/>
</dbReference>
<sequence length="391" mass="41984">MHVDLLTLYFITIGTLLASAGLTFWEYRTHPHRSRSLGILAAGFGTLALGCICALFRADLPAAIGAPLSNLVILGGYLLVLDSVASLSGRHYRKRSMGLLAVMALIWLAAGVAGQDVVWKYVSALPIALVSALTAWELLRCDSMGMPKTRNFAVAVAGVHALIYFGRAFLLPWWVAAEGPWVQLLASNITMYEGVLYSVLLPMTLIKLIREETHVQLVHESQTDYLTRLGNRRWFFEQGARLIAASAGREPIAVLAFDLDQFKAINDRYGHHTGDLVLAAFATVARDALGPQVILARLGGEEFAALLAGDDARRAHQLGAAAARRFATTIANPADGLGIAATVSIGLAYFDEDVPPLADALARADLALYRAKSLGGNRLEAALAPERAAAD</sequence>
<dbReference type="EMBL" id="CADILE010000002">
    <property type="protein sequence ID" value="CAB3835838.1"/>
    <property type="molecule type" value="Genomic_DNA"/>
</dbReference>
<dbReference type="Gene3D" id="3.30.70.270">
    <property type="match status" value="1"/>
</dbReference>
<dbReference type="RefSeq" id="WP_100507833.1">
    <property type="nucleotide sequence ID" value="NZ_CADILE010000002.1"/>
</dbReference>
<dbReference type="PANTHER" id="PTHR45138">
    <property type="entry name" value="REGULATORY COMPONENTS OF SENSORY TRANSDUCTION SYSTEM"/>
    <property type="match status" value="1"/>
</dbReference>
<proteinExistence type="predicted"/>
<evidence type="ECO:0000259" key="3">
    <source>
        <dbReference type="PROSITE" id="PS50887"/>
    </source>
</evidence>
<dbReference type="GO" id="GO:0043709">
    <property type="term" value="P:cell adhesion involved in single-species biofilm formation"/>
    <property type="evidence" value="ECO:0007669"/>
    <property type="project" value="TreeGrafter"/>
</dbReference>
<dbReference type="GO" id="GO:0052621">
    <property type="term" value="F:diguanylate cyclase activity"/>
    <property type="evidence" value="ECO:0007669"/>
    <property type="project" value="UniProtKB-EC"/>
</dbReference>
<dbReference type="NCBIfam" id="TIGR00254">
    <property type="entry name" value="GGDEF"/>
    <property type="match status" value="1"/>
</dbReference>
<dbReference type="SUPFAM" id="SSF55073">
    <property type="entry name" value="Nucleotide cyclase"/>
    <property type="match status" value="1"/>
</dbReference>
<accession>A0A2M9H0Y5</accession>
<comment type="catalytic activity">
    <reaction evidence="2">
        <text>2 GTP = 3',3'-c-di-GMP + 2 diphosphate</text>
        <dbReference type="Rhea" id="RHEA:24898"/>
        <dbReference type="ChEBI" id="CHEBI:33019"/>
        <dbReference type="ChEBI" id="CHEBI:37565"/>
        <dbReference type="ChEBI" id="CHEBI:58805"/>
        <dbReference type="EC" id="2.7.7.65"/>
    </reaction>
</comment>
<dbReference type="InterPro" id="IPR043128">
    <property type="entry name" value="Rev_trsase/Diguanyl_cyclase"/>
</dbReference>
<dbReference type="EC" id="2.7.7.65" evidence="1"/>
<dbReference type="PROSITE" id="PS50887">
    <property type="entry name" value="GGDEF"/>
    <property type="match status" value="1"/>
</dbReference>
<protein>
    <recommendedName>
        <fullName evidence="1">diguanylate cyclase</fullName>
        <ecNumber evidence="1">2.7.7.65</ecNumber>
    </recommendedName>
</protein>